<sequence>MKVRTLLRASSATRAAPFALGIVLVYFYFGSGLPPASTFGDAPALVAWPLAATAPQAYAVAAALGAWEAGRLAKAEVWQLAPSRSRWVIAAQQLAPPVALAWAMLILGPLLAFLHFGTWPTIVSLGPLLTGFVLSAGFGIIGFGVGNLLPPIVAAPLTGLAVFIPVSWSWASGTWWLRHVSGLFGDVPSFGEAIPLTTLTPPLLLVAGLALGTCAFWVRQAPMAVRVPLGAAIALLGTFSAYTWTHDWGPKPPSTSVNVALSCAGHRPEVCMPTKTADDLATVRATTAKVIGDLREAGVNITPERVTDSLAEGRDPRPSTPDVWHVGLTRASEAGALPSALLATAMQPPCAKPDVLQTRKLMLWGADIIGRGAAYQEWLAKESEPIPANTPQAKQSVLTEVKNVLDKPTVSQQAWYVETMASACQKGSQ</sequence>
<dbReference type="GeneID" id="95068437"/>
<evidence type="ECO:0000313" key="2">
    <source>
        <dbReference type="EMBL" id="GFH74598.1"/>
    </source>
</evidence>
<proteinExistence type="predicted"/>
<evidence type="ECO:0000313" key="3">
    <source>
        <dbReference type="Proteomes" id="UP000472710"/>
    </source>
</evidence>
<keyword evidence="1" id="KW-1133">Transmembrane helix</keyword>
<keyword evidence="1" id="KW-0472">Membrane</keyword>
<protein>
    <recommendedName>
        <fullName evidence="4">ABC transporter permease</fullName>
    </recommendedName>
</protein>
<keyword evidence="3" id="KW-1185">Reference proteome</keyword>
<organism evidence="2 3">
    <name type="scientific">Streptomyces diastaticus subsp. diastaticus</name>
    <dbReference type="NCBI Taxonomy" id="68040"/>
    <lineage>
        <taxon>Bacteria</taxon>
        <taxon>Bacillati</taxon>
        <taxon>Actinomycetota</taxon>
        <taxon>Actinomycetes</taxon>
        <taxon>Kitasatosporales</taxon>
        <taxon>Streptomycetaceae</taxon>
        <taxon>Streptomyces</taxon>
        <taxon>Streptomyces diastaticus group</taxon>
    </lineage>
</organism>
<feature type="transmembrane region" description="Helical" evidence="1">
    <location>
        <begin position="152"/>
        <end position="173"/>
    </location>
</feature>
<feature type="transmembrane region" description="Helical" evidence="1">
    <location>
        <begin position="45"/>
        <end position="67"/>
    </location>
</feature>
<feature type="transmembrane region" description="Helical" evidence="1">
    <location>
        <begin position="193"/>
        <end position="218"/>
    </location>
</feature>
<evidence type="ECO:0000256" key="1">
    <source>
        <dbReference type="SAM" id="Phobius"/>
    </source>
</evidence>
<evidence type="ECO:0008006" key="4">
    <source>
        <dbReference type="Google" id="ProtNLM"/>
    </source>
</evidence>
<name>A0ABQ1CWH8_STRDI</name>
<feature type="transmembrane region" description="Helical" evidence="1">
    <location>
        <begin position="225"/>
        <end position="244"/>
    </location>
</feature>
<reference evidence="2 3" key="1">
    <citation type="submission" date="2020-02" db="EMBL/GenBank/DDBJ databases">
        <title>Whole genome shotgun sequence of Streptomyces diastaticus subsp. diastaticus NBRC 13412.</title>
        <authorList>
            <person name="Ichikawa N."/>
            <person name="Komaki H."/>
            <person name="Tamura T."/>
        </authorList>
    </citation>
    <scope>NUCLEOTIDE SEQUENCE [LARGE SCALE GENOMIC DNA]</scope>
    <source>
        <strain evidence="2 3">NBRC 13412</strain>
    </source>
</reference>
<dbReference type="EMBL" id="BLLN01000005">
    <property type="protein sequence ID" value="GFH74598.1"/>
    <property type="molecule type" value="Genomic_DNA"/>
</dbReference>
<feature type="transmembrane region" description="Helical" evidence="1">
    <location>
        <begin position="12"/>
        <end position="33"/>
    </location>
</feature>
<feature type="transmembrane region" description="Helical" evidence="1">
    <location>
        <begin position="122"/>
        <end position="145"/>
    </location>
</feature>
<feature type="transmembrane region" description="Helical" evidence="1">
    <location>
        <begin position="94"/>
        <end position="116"/>
    </location>
</feature>
<gene>
    <name evidence="2" type="ORF">Sdia_53660</name>
</gene>
<keyword evidence="1" id="KW-0812">Transmembrane</keyword>
<dbReference type="Proteomes" id="UP000472710">
    <property type="component" value="Unassembled WGS sequence"/>
</dbReference>
<accession>A0ABQ1CWH8</accession>
<comment type="caution">
    <text evidence="2">The sequence shown here is derived from an EMBL/GenBank/DDBJ whole genome shotgun (WGS) entry which is preliminary data.</text>
</comment>
<dbReference type="RefSeq" id="WP_189499783.1">
    <property type="nucleotide sequence ID" value="NZ_BLLN01000005.1"/>
</dbReference>